<sequence>MLLLHFIRPFSAKRPELAYDMPCRRASAFPGAHPGGFESRDPLAYCLPYAALYSKFLLLRPQAATCAADGTALQRGLRRTACKR</sequence>
<dbReference type="AlphaFoldDB" id="A0A212L3U3"/>
<evidence type="ECO:0000313" key="1">
    <source>
        <dbReference type="EMBL" id="SCM72210.1"/>
    </source>
</evidence>
<protein>
    <submittedName>
        <fullName evidence="1">Uncharacterized protein</fullName>
    </submittedName>
</protein>
<dbReference type="EMBL" id="FMJC01000002">
    <property type="protein sequence ID" value="SCM72210.1"/>
    <property type="molecule type" value="Genomic_DNA"/>
</dbReference>
<name>A0A212L3U3_9BACT</name>
<accession>A0A212L3U3</accession>
<gene>
    <name evidence="1" type="ORF">KL86DES1_20464</name>
</gene>
<organism evidence="1">
    <name type="scientific">uncultured Desulfovibrio sp</name>
    <dbReference type="NCBI Taxonomy" id="167968"/>
    <lineage>
        <taxon>Bacteria</taxon>
        <taxon>Pseudomonadati</taxon>
        <taxon>Thermodesulfobacteriota</taxon>
        <taxon>Desulfovibrionia</taxon>
        <taxon>Desulfovibrionales</taxon>
        <taxon>Desulfovibrionaceae</taxon>
        <taxon>Desulfovibrio</taxon>
        <taxon>environmental samples</taxon>
    </lineage>
</organism>
<proteinExistence type="predicted"/>
<reference evidence="1" key="1">
    <citation type="submission" date="2016-08" db="EMBL/GenBank/DDBJ databases">
        <authorList>
            <person name="Seilhamer J.J."/>
        </authorList>
    </citation>
    <scope>NUCLEOTIDE SEQUENCE</scope>
    <source>
        <strain evidence="1">86-1</strain>
    </source>
</reference>